<dbReference type="Pfam" id="PF24883">
    <property type="entry name" value="NPHP3_N"/>
    <property type="match status" value="1"/>
</dbReference>
<evidence type="ECO:0000259" key="3">
    <source>
        <dbReference type="Pfam" id="PF17111"/>
    </source>
</evidence>
<dbReference type="InterPro" id="IPR027417">
    <property type="entry name" value="P-loop_NTPase"/>
</dbReference>
<feature type="domain" description="Nephrocystin 3-like N-terminal" evidence="4">
    <location>
        <begin position="209"/>
        <end position="370"/>
    </location>
</feature>
<dbReference type="Gene3D" id="1.25.40.20">
    <property type="entry name" value="Ankyrin repeat-containing domain"/>
    <property type="match status" value="1"/>
</dbReference>
<feature type="chain" id="PRO_5034287804" evidence="2">
    <location>
        <begin position="22"/>
        <end position="1041"/>
    </location>
</feature>
<gene>
    <name evidence="5" type="ORF">MSAN_00176200</name>
</gene>
<feature type="signal peptide" evidence="2">
    <location>
        <begin position="1"/>
        <end position="21"/>
    </location>
</feature>
<dbReference type="InterPro" id="IPR056884">
    <property type="entry name" value="NPHP3-like_N"/>
</dbReference>
<dbReference type="Pfam" id="PF17111">
    <property type="entry name" value="PigL_N"/>
    <property type="match status" value="1"/>
</dbReference>
<proteinExistence type="predicted"/>
<dbReference type="Pfam" id="PF13637">
    <property type="entry name" value="Ank_4"/>
    <property type="match status" value="1"/>
</dbReference>
<dbReference type="InterPro" id="IPR036770">
    <property type="entry name" value="Ankyrin_rpt-contain_sf"/>
</dbReference>
<organism evidence="5 6">
    <name type="scientific">Mycena sanguinolenta</name>
    <dbReference type="NCBI Taxonomy" id="230812"/>
    <lineage>
        <taxon>Eukaryota</taxon>
        <taxon>Fungi</taxon>
        <taxon>Dikarya</taxon>
        <taxon>Basidiomycota</taxon>
        <taxon>Agaricomycotina</taxon>
        <taxon>Agaricomycetes</taxon>
        <taxon>Agaricomycetidae</taxon>
        <taxon>Agaricales</taxon>
        <taxon>Marasmiineae</taxon>
        <taxon>Mycenaceae</taxon>
        <taxon>Mycena</taxon>
    </lineage>
</organism>
<dbReference type="OrthoDB" id="7464126at2759"/>
<evidence type="ECO:0000256" key="2">
    <source>
        <dbReference type="SAM" id="SignalP"/>
    </source>
</evidence>
<keyword evidence="6" id="KW-1185">Reference proteome</keyword>
<dbReference type="InterPro" id="IPR031348">
    <property type="entry name" value="PigL_N"/>
</dbReference>
<evidence type="ECO:0000256" key="1">
    <source>
        <dbReference type="ARBA" id="ARBA00022737"/>
    </source>
</evidence>
<sequence length="1041" mass="117085">MDPFSLATGIAGLVQFAAALASPLVEIARNYRGARESYQRLVSELEAISSTLSMLQGRIATRGVQISSVLFLHDPVDQCQATLEKIRAECLPPTVQTSKLRRLAWVYTDERQVNEFIARLERYKTMFTLALQVNLSGQVDGVRLGISELADQIDDVRLGISGLSDGAAAERQRVADDRNAEHLRNLLDWLKPLPMDARLHAILELRHPDTCQWLLENALFQEWKSTKGSLLWLNGIAGSGKTVISSVVIDHLLQICTSEEVVLYTFCEFRNQQSTNPGSILCTLFSGLLRSYPGDISANFDDLIREERKKQSPPQTVTRLLKLMRKAIPAFKRIYLVLDGLDECDSRSELLESLPALASDNDLHVFVASRQEEEIREAFCNATIISLGTQTDEVEGDIKLHISHELKNRRELARLPRELKDEIQATLESKASGMFRLVECQLDVLAKKPTTARVRLALQSLPEKLFDVYDRILRRIPEDTADIARRALRWLADVRRPIRLDQLVEAITIESGAMELSTEYSVSSNSVILDVLSSLVKHDASDDSVSLSHMSVLEYLMSSYLLQTPFSHYCLPSPAVLANEMLPLLLDYMLLTDFDRPQLETEDEFVQLSVEQHPFYEYATVWWMHYIPYIDISRPGTLRALLRFLQSTNGCHVLGHQVFSIYTTRKFNKYNFLNHPLRFLCEYGIDPSIGTHLPSLNLPGDLIQCSLFKAIWVGDRGIQVMESLLEFGGADIHGEHRCLLDSQSDHSRAPHTALAYALDAGNLAAVRSLIEHGASPSHVLIDGWTMLHSAALCGRLEAVQMILDDPSFAGNVHARDYCGRTAYMIAVQMETNPEVVHYLESKGASKELDLDTDIAKRIDEKAVIEVGLCLARMLRTAPKLVPVILDLAEYWAVSSAERSTPEGAIYDQDSPDEPYLTLKISGRAVDPLRRLIFTTKSRDQGWSSHTAHIGSYRESCSWFEAGNASLLKLGRQRFQSNLHGSSKARVHRNVWVNDNTTWRAISDWMGTFRAGDILEVYAKAAYLGWENHVNFVEIVAYTSCL</sequence>
<dbReference type="PANTHER" id="PTHR10039:SF16">
    <property type="entry name" value="GPI INOSITOL-DEACYLASE"/>
    <property type="match status" value="1"/>
</dbReference>
<dbReference type="SUPFAM" id="SSF48403">
    <property type="entry name" value="Ankyrin repeat"/>
    <property type="match status" value="1"/>
</dbReference>
<name>A0A8H6ZL74_9AGAR</name>
<dbReference type="EMBL" id="JACAZH010000001">
    <property type="protein sequence ID" value="KAF7377540.1"/>
    <property type="molecule type" value="Genomic_DNA"/>
</dbReference>
<dbReference type="Proteomes" id="UP000623467">
    <property type="component" value="Unassembled WGS sequence"/>
</dbReference>
<dbReference type="SMART" id="SM00248">
    <property type="entry name" value="ANK"/>
    <property type="match status" value="3"/>
</dbReference>
<dbReference type="PANTHER" id="PTHR10039">
    <property type="entry name" value="AMELOGENIN"/>
    <property type="match status" value="1"/>
</dbReference>
<accession>A0A8H6ZL74</accession>
<keyword evidence="2" id="KW-0732">Signal</keyword>
<evidence type="ECO:0000259" key="4">
    <source>
        <dbReference type="Pfam" id="PF24883"/>
    </source>
</evidence>
<evidence type="ECO:0000313" key="5">
    <source>
        <dbReference type="EMBL" id="KAF7377540.1"/>
    </source>
</evidence>
<dbReference type="Gene3D" id="3.40.50.300">
    <property type="entry name" value="P-loop containing nucleotide triphosphate hydrolases"/>
    <property type="match status" value="1"/>
</dbReference>
<feature type="domain" description="Azaphilone pigments biosynthesis cluster protein L N-terminal" evidence="3">
    <location>
        <begin position="1"/>
        <end position="132"/>
    </location>
</feature>
<dbReference type="SUPFAM" id="SSF52540">
    <property type="entry name" value="P-loop containing nucleoside triphosphate hydrolases"/>
    <property type="match status" value="1"/>
</dbReference>
<dbReference type="InterPro" id="IPR002110">
    <property type="entry name" value="Ankyrin_rpt"/>
</dbReference>
<protein>
    <submittedName>
        <fullName evidence="5">ANK-REP-REGION domain-containing protein</fullName>
    </submittedName>
</protein>
<comment type="caution">
    <text evidence="5">The sequence shown here is derived from an EMBL/GenBank/DDBJ whole genome shotgun (WGS) entry which is preliminary data.</text>
</comment>
<reference evidence="5" key="1">
    <citation type="submission" date="2020-05" db="EMBL/GenBank/DDBJ databases">
        <title>Mycena genomes resolve the evolution of fungal bioluminescence.</title>
        <authorList>
            <person name="Tsai I.J."/>
        </authorList>
    </citation>
    <scope>NUCLEOTIDE SEQUENCE</scope>
    <source>
        <strain evidence="5">160909Yilan</strain>
    </source>
</reference>
<dbReference type="AlphaFoldDB" id="A0A8H6ZL74"/>
<keyword evidence="1" id="KW-0677">Repeat</keyword>
<evidence type="ECO:0000313" key="6">
    <source>
        <dbReference type="Proteomes" id="UP000623467"/>
    </source>
</evidence>